<name>A0A9N9JLN1_9GLOM</name>
<evidence type="ECO:0000313" key="2">
    <source>
        <dbReference type="Proteomes" id="UP000789342"/>
    </source>
</evidence>
<keyword evidence="2" id="KW-1185">Reference proteome</keyword>
<dbReference type="EMBL" id="CAJVPV010053936">
    <property type="protein sequence ID" value="CAG8782580.1"/>
    <property type="molecule type" value="Genomic_DNA"/>
</dbReference>
<protein>
    <submittedName>
        <fullName evidence="1">9621_t:CDS:1</fullName>
    </submittedName>
</protein>
<dbReference type="AlphaFoldDB" id="A0A9N9JLN1"/>
<organism evidence="1 2">
    <name type="scientific">Acaulospora morrowiae</name>
    <dbReference type="NCBI Taxonomy" id="94023"/>
    <lineage>
        <taxon>Eukaryota</taxon>
        <taxon>Fungi</taxon>
        <taxon>Fungi incertae sedis</taxon>
        <taxon>Mucoromycota</taxon>
        <taxon>Glomeromycotina</taxon>
        <taxon>Glomeromycetes</taxon>
        <taxon>Diversisporales</taxon>
        <taxon>Acaulosporaceae</taxon>
        <taxon>Acaulospora</taxon>
    </lineage>
</organism>
<comment type="caution">
    <text evidence="1">The sequence shown here is derived from an EMBL/GenBank/DDBJ whole genome shotgun (WGS) entry which is preliminary data.</text>
</comment>
<feature type="non-terminal residue" evidence="1">
    <location>
        <position position="119"/>
    </location>
</feature>
<gene>
    <name evidence="1" type="ORF">AMORRO_LOCUS17453</name>
</gene>
<accession>A0A9N9JLN1</accession>
<feature type="non-terminal residue" evidence="1">
    <location>
        <position position="1"/>
    </location>
</feature>
<proteinExistence type="predicted"/>
<dbReference type="Proteomes" id="UP000789342">
    <property type="component" value="Unassembled WGS sequence"/>
</dbReference>
<reference evidence="1" key="1">
    <citation type="submission" date="2021-06" db="EMBL/GenBank/DDBJ databases">
        <authorList>
            <person name="Kallberg Y."/>
            <person name="Tangrot J."/>
            <person name="Rosling A."/>
        </authorList>
    </citation>
    <scope>NUCLEOTIDE SEQUENCE</scope>
    <source>
        <strain evidence="1">CL551</strain>
    </source>
</reference>
<evidence type="ECO:0000313" key="1">
    <source>
        <dbReference type="EMBL" id="CAG8782580.1"/>
    </source>
</evidence>
<sequence length="119" mass="13940">ILLLVQIHAWCRTLSTLISGYRFNSEKVLPKLVWFPWNFLNVTRFLLENVTHVIDKNCATIRLDESMRRQAGQVMTSQHENKFINEKAWHVLIFNPVKIVFAPGTRLSDMSGYKDHNQN</sequence>